<dbReference type="InterPro" id="IPR041496">
    <property type="entry name" value="YitH/HolE_GNAT"/>
</dbReference>
<dbReference type="Proteomes" id="UP001218895">
    <property type="component" value="Chromosome"/>
</dbReference>
<dbReference type="InterPro" id="IPR016181">
    <property type="entry name" value="Acyl_CoA_acyltransferase"/>
</dbReference>
<keyword evidence="2" id="KW-0012">Acyltransferase</keyword>
<feature type="domain" description="N-acetyltransferase" evidence="1">
    <location>
        <begin position="11"/>
        <end position="148"/>
    </location>
</feature>
<proteinExistence type="predicted"/>
<dbReference type="GeneID" id="79950313"/>
<dbReference type="SUPFAM" id="SSF55729">
    <property type="entry name" value="Acyl-CoA N-acyltransferases (Nat)"/>
    <property type="match status" value="1"/>
</dbReference>
<dbReference type="AlphaFoldDB" id="A0AAF0JM13"/>
<sequence>MNLDSSFKESVIIRTMHPDETELAFHGATDEGWNPGLYDIDCHYTVDPEGWFIAEYEGSPIGMVMFSNYDDKFSFGGFLVVMPKFRNHGIGELLISKALLHANDRICGIDGVFEMQNTYSKNYGFLPAYRNIRWEGDVKGVLHHNFIKAENVSFEKILDYDTRHFFTKRRSFLEKWIEQKDSTCLVSQNGNNITGYGMIRRCVAGHKIGPLFADNPEIAEDLFLALCGYVNNGPIYFDTPEPNGNALAIAKKYNMNEVFGTARMYTKEIPKLPVQNIYGVTSFEMG</sequence>
<dbReference type="RefSeq" id="WP_278098909.1">
    <property type="nucleotide sequence ID" value="NZ_CP091092.1"/>
</dbReference>
<dbReference type="InterPro" id="IPR000182">
    <property type="entry name" value="GNAT_dom"/>
</dbReference>
<dbReference type="EMBL" id="CP091092">
    <property type="protein sequence ID" value="WFN36070.1"/>
    <property type="molecule type" value="Genomic_DNA"/>
</dbReference>
<gene>
    <name evidence="2" type="ORF">L1994_07905</name>
</gene>
<keyword evidence="3" id="KW-1185">Reference proteome</keyword>
<name>A0AAF0JM13_9EURY</name>
<evidence type="ECO:0000259" key="1">
    <source>
        <dbReference type="PROSITE" id="PS51186"/>
    </source>
</evidence>
<dbReference type="PANTHER" id="PTHR47237">
    <property type="entry name" value="SLL0310 PROTEIN"/>
    <property type="match status" value="1"/>
</dbReference>
<dbReference type="KEGG" id="manq:L1994_07905"/>
<reference evidence="2" key="1">
    <citation type="submission" date="2022-01" db="EMBL/GenBank/DDBJ databases">
        <title>Complete genome of Methanomicrobium antiquum DSM 21220.</title>
        <authorList>
            <person name="Chen S.-C."/>
            <person name="You Y.-T."/>
            <person name="Zhou Y.-Z."/>
            <person name="Lai M.-C."/>
        </authorList>
    </citation>
    <scope>NUCLEOTIDE SEQUENCE</scope>
    <source>
        <strain evidence="2">DSM 21220</strain>
    </source>
</reference>
<organism evidence="2 3">
    <name type="scientific">Methanomicrobium antiquum</name>
    <dbReference type="NCBI Taxonomy" id="487686"/>
    <lineage>
        <taxon>Archaea</taxon>
        <taxon>Methanobacteriati</taxon>
        <taxon>Methanobacteriota</taxon>
        <taxon>Stenosarchaea group</taxon>
        <taxon>Methanomicrobia</taxon>
        <taxon>Methanomicrobiales</taxon>
        <taxon>Methanomicrobiaceae</taxon>
        <taxon>Methanomicrobium</taxon>
    </lineage>
</organism>
<dbReference type="Gene3D" id="3.40.630.30">
    <property type="match status" value="1"/>
</dbReference>
<dbReference type="PROSITE" id="PS51186">
    <property type="entry name" value="GNAT"/>
    <property type="match status" value="1"/>
</dbReference>
<dbReference type="InterPro" id="IPR052729">
    <property type="entry name" value="Acyl/Acetyltrans_Enzymes"/>
</dbReference>
<dbReference type="Gene3D" id="3.40.630.90">
    <property type="match status" value="1"/>
</dbReference>
<protein>
    <submittedName>
        <fullName evidence="2">GNAT family N-acetyltransferase</fullName>
        <ecNumber evidence="2">2.3.1.-</ecNumber>
    </submittedName>
</protein>
<keyword evidence="2" id="KW-0808">Transferase</keyword>
<evidence type="ECO:0000313" key="2">
    <source>
        <dbReference type="EMBL" id="WFN36070.1"/>
    </source>
</evidence>
<dbReference type="GO" id="GO:0016747">
    <property type="term" value="F:acyltransferase activity, transferring groups other than amino-acyl groups"/>
    <property type="evidence" value="ECO:0007669"/>
    <property type="project" value="InterPro"/>
</dbReference>
<dbReference type="CDD" id="cd04301">
    <property type="entry name" value="NAT_SF"/>
    <property type="match status" value="1"/>
</dbReference>
<dbReference type="EC" id="2.3.1.-" evidence="2"/>
<accession>A0AAF0JM13</accession>
<dbReference type="Pfam" id="PF18014">
    <property type="entry name" value="Acetyltransf_18"/>
    <property type="match status" value="1"/>
</dbReference>
<evidence type="ECO:0000313" key="3">
    <source>
        <dbReference type="Proteomes" id="UP001218895"/>
    </source>
</evidence>
<dbReference type="PANTHER" id="PTHR47237:SF1">
    <property type="entry name" value="SLL0310 PROTEIN"/>
    <property type="match status" value="1"/>
</dbReference>
<dbReference type="Pfam" id="PF00583">
    <property type="entry name" value="Acetyltransf_1"/>
    <property type="match status" value="1"/>
</dbReference>